<dbReference type="Proteomes" id="UP000242877">
    <property type="component" value="Unassembled WGS sequence"/>
</dbReference>
<organism evidence="3 4">
    <name type="scientific">Ascosphaera apis ARSEF 7405</name>
    <dbReference type="NCBI Taxonomy" id="392613"/>
    <lineage>
        <taxon>Eukaryota</taxon>
        <taxon>Fungi</taxon>
        <taxon>Dikarya</taxon>
        <taxon>Ascomycota</taxon>
        <taxon>Pezizomycotina</taxon>
        <taxon>Eurotiomycetes</taxon>
        <taxon>Eurotiomycetidae</taxon>
        <taxon>Onygenales</taxon>
        <taxon>Ascosphaeraceae</taxon>
        <taxon>Ascosphaera</taxon>
    </lineage>
</organism>
<dbReference type="InterPro" id="IPR021838">
    <property type="entry name" value="DUF3431"/>
</dbReference>
<accession>A0A167XX88</accession>
<reference evidence="3 4" key="1">
    <citation type="journal article" date="2016" name="Genome Biol. Evol.">
        <title>Divergent and convergent evolution of fungal pathogenicity.</title>
        <authorList>
            <person name="Shang Y."/>
            <person name="Xiao G."/>
            <person name="Zheng P."/>
            <person name="Cen K."/>
            <person name="Zhan S."/>
            <person name="Wang C."/>
        </authorList>
    </citation>
    <scope>NUCLEOTIDE SEQUENCE [LARGE SCALE GENOMIC DNA]</scope>
    <source>
        <strain evidence="3 4">ARSEF 7405</strain>
    </source>
</reference>
<feature type="chain" id="PRO_5007894525" evidence="2">
    <location>
        <begin position="25"/>
        <end position="375"/>
    </location>
</feature>
<evidence type="ECO:0000256" key="2">
    <source>
        <dbReference type="SAM" id="SignalP"/>
    </source>
</evidence>
<evidence type="ECO:0000256" key="1">
    <source>
        <dbReference type="SAM" id="MobiDB-lite"/>
    </source>
</evidence>
<dbReference type="VEuPathDB" id="FungiDB:AAP_03682"/>
<proteinExistence type="predicted"/>
<feature type="region of interest" description="Disordered" evidence="1">
    <location>
        <begin position="304"/>
        <end position="375"/>
    </location>
</feature>
<dbReference type="EMBL" id="AZGZ01000016">
    <property type="protein sequence ID" value="KZZ90587.1"/>
    <property type="molecule type" value="Genomic_DNA"/>
</dbReference>
<feature type="signal peptide" evidence="2">
    <location>
        <begin position="1"/>
        <end position="24"/>
    </location>
</feature>
<dbReference type="OrthoDB" id="426718at2759"/>
<gene>
    <name evidence="3" type="ORF">AAP_03682</name>
</gene>
<comment type="caution">
    <text evidence="3">The sequence shown here is derived from an EMBL/GenBank/DDBJ whole genome shotgun (WGS) entry which is preliminary data.</text>
</comment>
<keyword evidence="4" id="KW-1185">Reference proteome</keyword>
<dbReference type="PANTHER" id="PTHR37490:SF3">
    <property type="entry name" value="DUF3431 DOMAIN CONTAINING PROTEIN"/>
    <property type="match status" value="1"/>
</dbReference>
<evidence type="ECO:0000313" key="4">
    <source>
        <dbReference type="Proteomes" id="UP000242877"/>
    </source>
</evidence>
<dbReference type="Pfam" id="PF11913">
    <property type="entry name" value="DUF3431"/>
    <property type="match status" value="1"/>
</dbReference>
<protein>
    <submittedName>
        <fullName evidence="3">Uncharacterized protein</fullName>
    </submittedName>
</protein>
<evidence type="ECO:0000313" key="3">
    <source>
        <dbReference type="EMBL" id="KZZ90587.1"/>
    </source>
</evidence>
<feature type="compositionally biased region" description="Basic and acidic residues" evidence="1">
    <location>
        <begin position="323"/>
        <end position="352"/>
    </location>
</feature>
<sequence length="375" mass="42851">MPRFYPKRCLAGLLLLFLAYAVYRNFAQLEERVHVNIDHLKGLAPSFHSVDAEHPDKELVIATRSTDDDTSWVYALGGDWQWKVYAADQLGDVPVDKGLENIVYLSYIIDNYNHLPEIVVFTHGKRYEWFHDDPIYDIVPVLDNLRFPHVFSTGYVPLRCTWTPGCPAEIFPRSPISKGPAVRKLAEKHYARAWSTIFPDQPVPAVVGATSSSQFAVTRERIKSRKLEEYQRMRRWLYDTRLKDHVSAKIMEYMWHIIMQMPSVYCPPADKCYCNVFGHCNITCSLGNCEGRYFLPPQADVPQDWPNLGGGKDGWPVPGWNKGKGEPKTGDKKESVEEKIENDKADHDDGKKKIPVAVQGEWKPEAQEDQHSSGS</sequence>
<feature type="compositionally biased region" description="Basic and acidic residues" evidence="1">
    <location>
        <begin position="362"/>
        <end position="375"/>
    </location>
</feature>
<keyword evidence="2" id="KW-0732">Signal</keyword>
<name>A0A167XX88_9EURO</name>
<dbReference type="AlphaFoldDB" id="A0A167XX88"/>
<dbReference type="PANTHER" id="PTHR37490">
    <property type="entry name" value="EXPRESSED PROTEIN"/>
    <property type="match status" value="1"/>
</dbReference>